<organism evidence="5 6">
    <name type="scientific">Niveibacterium microcysteis</name>
    <dbReference type="NCBI Taxonomy" id="2811415"/>
    <lineage>
        <taxon>Bacteria</taxon>
        <taxon>Pseudomonadati</taxon>
        <taxon>Pseudomonadota</taxon>
        <taxon>Betaproteobacteria</taxon>
        <taxon>Rhodocyclales</taxon>
        <taxon>Rhodocyclaceae</taxon>
        <taxon>Niveibacterium</taxon>
    </lineage>
</organism>
<dbReference type="InterPro" id="IPR029787">
    <property type="entry name" value="Nucleotide_cyclase"/>
</dbReference>
<feature type="transmembrane region" description="Helical" evidence="1">
    <location>
        <begin position="15"/>
        <end position="36"/>
    </location>
</feature>
<protein>
    <submittedName>
        <fullName evidence="5">Diguanylate cyclase</fullName>
    </submittedName>
</protein>
<dbReference type="NCBIfam" id="TIGR00229">
    <property type="entry name" value="sensory_box"/>
    <property type="match status" value="1"/>
</dbReference>
<dbReference type="Pfam" id="PF08448">
    <property type="entry name" value="PAS_4"/>
    <property type="match status" value="1"/>
</dbReference>
<keyword evidence="1" id="KW-1133">Transmembrane helix</keyword>
<dbReference type="PROSITE" id="PS50887">
    <property type="entry name" value="GGDEF"/>
    <property type="match status" value="1"/>
</dbReference>
<keyword evidence="1" id="KW-0472">Membrane</keyword>
<dbReference type="PANTHER" id="PTHR46663:SF4">
    <property type="entry name" value="DIGUANYLATE CYCLASE DGCT-RELATED"/>
    <property type="match status" value="1"/>
</dbReference>
<feature type="domain" description="PAS" evidence="2">
    <location>
        <begin position="233"/>
        <end position="269"/>
    </location>
</feature>
<dbReference type="Gene3D" id="3.30.70.270">
    <property type="match status" value="1"/>
</dbReference>
<dbReference type="InterPro" id="IPR000160">
    <property type="entry name" value="GGDEF_dom"/>
</dbReference>
<evidence type="ECO:0000259" key="4">
    <source>
        <dbReference type="PROSITE" id="PS50887"/>
    </source>
</evidence>
<dbReference type="PANTHER" id="PTHR46663">
    <property type="entry name" value="DIGUANYLATE CYCLASE DGCT-RELATED"/>
    <property type="match status" value="1"/>
</dbReference>
<dbReference type="InterPro" id="IPR052163">
    <property type="entry name" value="DGC-Regulatory_Protein"/>
</dbReference>
<dbReference type="SUPFAM" id="SSF55785">
    <property type="entry name" value="PYP-like sensor domain (PAS domain)"/>
    <property type="match status" value="1"/>
</dbReference>
<accession>A0ABX7M3K2</accession>
<dbReference type="Proteomes" id="UP000663570">
    <property type="component" value="Chromosome"/>
</dbReference>
<dbReference type="PROSITE" id="PS50885">
    <property type="entry name" value="HAMP"/>
    <property type="match status" value="1"/>
</dbReference>
<name>A0ABX7M3K2_9RHOO</name>
<dbReference type="RefSeq" id="WP_206254043.1">
    <property type="nucleotide sequence ID" value="NZ_CP071060.1"/>
</dbReference>
<feature type="domain" description="HAMP" evidence="3">
    <location>
        <begin position="167"/>
        <end position="221"/>
    </location>
</feature>
<dbReference type="SMART" id="SM00267">
    <property type="entry name" value="GGDEF"/>
    <property type="match status" value="1"/>
</dbReference>
<sequence>MLRLIRRNLGLRTTAIILLVGGVVGIAFALAALPFVRAQEREAMQRQSIALIDAVEGTVSTACFVDDRVLAKQALEGLVKNPYIRRADVRVANTAIAEAGGPPSGADYLSRPVHSPFSESESICEIRVEPSEALIRDVSYERAWRVAALMGGQMLAVVLAALMAVSAFVTWPIRRISDSLHRIEGKEGGQIPTPRGHDDDELGRLVRDTNALIAGFSGLIRTERSLREQRELDEQRMRLIFENAETGLFTLTGDGRLQSWNPACVRVLGGPQSPHESPTLGELLPSLAVPLDALRARCIERQRSVSEDFVLTEESGLQRWIQIVLTPAGGGALQGLANDISDRKRAEEAAQELAITDSLTGAMNRLGLNRRLANMLAEHTRDPARGFALAMIDLDWFKQINDTHGHDAGDHVLRVVAQRLERAVRRTDTVARPGGDEFVLLLDGVTEADAATAILNKVREAVLAPITLDSGADVAVGASIGVAMTYAATSAPDELMRRADAAMYGAKKEGRNAVRLYAE</sequence>
<gene>
    <name evidence="5" type="ORF">JY500_17985</name>
</gene>
<keyword evidence="1" id="KW-0812">Transmembrane</keyword>
<dbReference type="SMART" id="SM00091">
    <property type="entry name" value="PAS"/>
    <property type="match status" value="1"/>
</dbReference>
<dbReference type="InterPro" id="IPR013656">
    <property type="entry name" value="PAS_4"/>
</dbReference>
<dbReference type="PROSITE" id="PS50112">
    <property type="entry name" value="PAS"/>
    <property type="match status" value="1"/>
</dbReference>
<dbReference type="Gene3D" id="3.30.450.20">
    <property type="entry name" value="PAS domain"/>
    <property type="match status" value="1"/>
</dbReference>
<dbReference type="SUPFAM" id="SSF55073">
    <property type="entry name" value="Nucleotide cyclase"/>
    <property type="match status" value="1"/>
</dbReference>
<keyword evidence="6" id="KW-1185">Reference proteome</keyword>
<dbReference type="InterPro" id="IPR000014">
    <property type="entry name" value="PAS"/>
</dbReference>
<feature type="transmembrane region" description="Helical" evidence="1">
    <location>
        <begin position="146"/>
        <end position="171"/>
    </location>
</feature>
<dbReference type="InterPro" id="IPR043128">
    <property type="entry name" value="Rev_trsase/Diguanyl_cyclase"/>
</dbReference>
<evidence type="ECO:0000313" key="6">
    <source>
        <dbReference type="Proteomes" id="UP000663570"/>
    </source>
</evidence>
<reference evidence="5 6" key="1">
    <citation type="submission" date="2021-02" db="EMBL/GenBank/DDBJ databases">
        <title>Niveibacterium changnyeongensis HC41.</title>
        <authorList>
            <person name="Kang M."/>
        </authorList>
    </citation>
    <scope>NUCLEOTIDE SEQUENCE [LARGE SCALE GENOMIC DNA]</scope>
    <source>
        <strain evidence="5 6">HC41</strain>
    </source>
</reference>
<dbReference type="CDD" id="cd01949">
    <property type="entry name" value="GGDEF"/>
    <property type="match status" value="1"/>
</dbReference>
<dbReference type="EMBL" id="CP071060">
    <property type="protein sequence ID" value="QSI76335.1"/>
    <property type="molecule type" value="Genomic_DNA"/>
</dbReference>
<dbReference type="InterPro" id="IPR003660">
    <property type="entry name" value="HAMP_dom"/>
</dbReference>
<evidence type="ECO:0000256" key="1">
    <source>
        <dbReference type="SAM" id="Phobius"/>
    </source>
</evidence>
<evidence type="ECO:0000313" key="5">
    <source>
        <dbReference type="EMBL" id="QSI76335.1"/>
    </source>
</evidence>
<dbReference type="NCBIfam" id="TIGR00254">
    <property type="entry name" value="GGDEF"/>
    <property type="match status" value="1"/>
</dbReference>
<feature type="domain" description="GGDEF" evidence="4">
    <location>
        <begin position="385"/>
        <end position="519"/>
    </location>
</feature>
<evidence type="ECO:0000259" key="2">
    <source>
        <dbReference type="PROSITE" id="PS50112"/>
    </source>
</evidence>
<proteinExistence type="predicted"/>
<dbReference type="Pfam" id="PF00990">
    <property type="entry name" value="GGDEF"/>
    <property type="match status" value="1"/>
</dbReference>
<dbReference type="InterPro" id="IPR035965">
    <property type="entry name" value="PAS-like_dom_sf"/>
</dbReference>
<evidence type="ECO:0000259" key="3">
    <source>
        <dbReference type="PROSITE" id="PS50885"/>
    </source>
</evidence>